<name>A0A081C105_VECG1</name>
<dbReference type="EMBL" id="DF820467">
    <property type="protein sequence ID" value="GAK58260.1"/>
    <property type="molecule type" value="Genomic_DNA"/>
</dbReference>
<gene>
    <name evidence="2" type="ORF">U27_05233</name>
</gene>
<evidence type="ECO:0000256" key="1">
    <source>
        <dbReference type="SAM" id="MobiDB-lite"/>
    </source>
</evidence>
<feature type="region of interest" description="Disordered" evidence="1">
    <location>
        <begin position="101"/>
        <end position="158"/>
    </location>
</feature>
<dbReference type="Proteomes" id="UP000030661">
    <property type="component" value="Unassembled WGS sequence"/>
</dbReference>
<evidence type="ECO:0000313" key="2">
    <source>
        <dbReference type="EMBL" id="GAK58260.1"/>
    </source>
</evidence>
<reference evidence="2" key="1">
    <citation type="journal article" date="2015" name="PeerJ">
        <title>First genomic representation of candidate bacterial phylum KSB3 points to enhanced environmental sensing as a trigger of wastewater bulking.</title>
        <authorList>
            <person name="Sekiguchi Y."/>
            <person name="Ohashi A."/>
            <person name="Parks D.H."/>
            <person name="Yamauchi T."/>
            <person name="Tyson G.W."/>
            <person name="Hugenholtz P."/>
        </authorList>
    </citation>
    <scope>NUCLEOTIDE SEQUENCE [LARGE SCALE GENOMIC DNA]</scope>
</reference>
<dbReference type="HOGENOM" id="CLU_978821_0_0_0"/>
<dbReference type="AlphaFoldDB" id="A0A081C105"/>
<evidence type="ECO:0000313" key="3">
    <source>
        <dbReference type="Proteomes" id="UP000030661"/>
    </source>
</evidence>
<proteinExistence type="predicted"/>
<dbReference type="Gene3D" id="1.10.10.10">
    <property type="entry name" value="Winged helix-like DNA-binding domain superfamily/Winged helix DNA-binding domain"/>
    <property type="match status" value="1"/>
</dbReference>
<accession>A0A081C105</accession>
<feature type="compositionally biased region" description="Pro residues" evidence="1">
    <location>
        <begin position="146"/>
        <end position="155"/>
    </location>
</feature>
<keyword evidence="3" id="KW-1185">Reference proteome</keyword>
<organism evidence="2">
    <name type="scientific">Vecturithrix granuli</name>
    <dbReference type="NCBI Taxonomy" id="1499967"/>
    <lineage>
        <taxon>Bacteria</taxon>
        <taxon>Candidatus Moduliflexota</taxon>
        <taxon>Candidatus Vecturitrichia</taxon>
        <taxon>Candidatus Vecturitrichales</taxon>
        <taxon>Candidatus Vecturitrichaceae</taxon>
        <taxon>Candidatus Vecturithrix</taxon>
    </lineage>
</organism>
<protein>
    <submittedName>
        <fullName evidence="2">Uncharacterized protein</fullName>
    </submittedName>
</protein>
<sequence length="284" mass="32156">MKKSSTFGKIVRDILGKDEKRSHLEKEIVKLAQRKGGRLSILEIVAETSMSTKEADEIMEEMTVKGYVIMDVTESGGILYTFPGIVEKAQQEKQEWFKREVTRETVPSQLPKSQPPDGQRSIIRHDASGSRPPFPLPEQRTQRSEPAPPPPPKPKVTPKIEAQGFIFELQECKRSGNNILCIFQVKSNKQNKKLAIRPGVKVLDQSGKQYSARVQVLSGEVENTIEYIWMSLRAWISLKFQVTINMGSWQTAWQIKTLSLLELSCKDDILGPEFTAPFRDISLS</sequence>
<dbReference type="InterPro" id="IPR036388">
    <property type="entry name" value="WH-like_DNA-bd_sf"/>
</dbReference>